<keyword evidence="1" id="KW-0238">DNA-binding</keyword>
<evidence type="ECO:0000313" key="3">
    <source>
        <dbReference type="Proteomes" id="UP000245911"/>
    </source>
</evidence>
<dbReference type="NCBIfam" id="TIGR00738">
    <property type="entry name" value="rrf2_super"/>
    <property type="match status" value="1"/>
</dbReference>
<comment type="caution">
    <text evidence="2">The sequence shown here is derived from an EMBL/GenBank/DDBJ whole genome shotgun (WGS) entry which is preliminary data.</text>
</comment>
<dbReference type="PANTHER" id="PTHR33221">
    <property type="entry name" value="WINGED HELIX-TURN-HELIX TRANSCRIPTIONAL REGULATOR, RRF2 FAMILY"/>
    <property type="match status" value="1"/>
</dbReference>
<sequence length="164" mass="17766">MRLTTRTNLALRTLMVCAVNPDRIVRKSDVAKAINASENHLAQVVNQLGQEGFLTTLRGRNGGFTLGMPAEEISVGRLFRKFEAELPFMECFTDDKICPLKGVCRVATPLHRAIEAFYAALDPVMLTELVECNAELDAILALAPSARMVKTAACSAESGAVARA</sequence>
<gene>
    <name evidence="2" type="ORF">DDE20_02250</name>
</gene>
<dbReference type="InterPro" id="IPR036390">
    <property type="entry name" value="WH_DNA-bd_sf"/>
</dbReference>
<name>A0A2T8HYB6_9RHOB</name>
<dbReference type="OrthoDB" id="9795923at2"/>
<dbReference type="GO" id="GO:0003700">
    <property type="term" value="F:DNA-binding transcription factor activity"/>
    <property type="evidence" value="ECO:0007669"/>
    <property type="project" value="TreeGrafter"/>
</dbReference>
<dbReference type="AlphaFoldDB" id="A0A2T8HYB6"/>
<dbReference type="GO" id="GO:0003677">
    <property type="term" value="F:DNA binding"/>
    <property type="evidence" value="ECO:0007669"/>
    <property type="project" value="UniProtKB-KW"/>
</dbReference>
<dbReference type="PROSITE" id="PS51197">
    <property type="entry name" value="HTH_RRF2_2"/>
    <property type="match status" value="1"/>
</dbReference>
<dbReference type="SUPFAM" id="SSF46785">
    <property type="entry name" value="Winged helix' DNA-binding domain"/>
    <property type="match status" value="1"/>
</dbReference>
<evidence type="ECO:0000256" key="1">
    <source>
        <dbReference type="ARBA" id="ARBA00023125"/>
    </source>
</evidence>
<dbReference type="Proteomes" id="UP000245911">
    <property type="component" value="Unassembled WGS sequence"/>
</dbReference>
<dbReference type="RefSeq" id="WP_116556805.1">
    <property type="nucleotide sequence ID" value="NZ_QDKM01000001.1"/>
</dbReference>
<dbReference type="PANTHER" id="PTHR33221:SF4">
    <property type="entry name" value="HTH-TYPE TRANSCRIPTIONAL REPRESSOR NSRR"/>
    <property type="match status" value="1"/>
</dbReference>
<dbReference type="EMBL" id="QDKM01000001">
    <property type="protein sequence ID" value="PVH30391.1"/>
    <property type="molecule type" value="Genomic_DNA"/>
</dbReference>
<dbReference type="GO" id="GO:0005829">
    <property type="term" value="C:cytosol"/>
    <property type="evidence" value="ECO:0007669"/>
    <property type="project" value="TreeGrafter"/>
</dbReference>
<organism evidence="2 3">
    <name type="scientific">Pararhodobacter oceanensis</name>
    <dbReference type="NCBI Taxonomy" id="2172121"/>
    <lineage>
        <taxon>Bacteria</taxon>
        <taxon>Pseudomonadati</taxon>
        <taxon>Pseudomonadota</taxon>
        <taxon>Alphaproteobacteria</taxon>
        <taxon>Rhodobacterales</taxon>
        <taxon>Paracoccaceae</taxon>
        <taxon>Pararhodobacter</taxon>
    </lineage>
</organism>
<dbReference type="InterPro" id="IPR000944">
    <property type="entry name" value="Tscrpt_reg_Rrf2"/>
</dbReference>
<reference evidence="2 3" key="1">
    <citation type="submission" date="2018-04" db="EMBL/GenBank/DDBJ databases">
        <title>Pararhodobacter oceanense sp. nov., isolated from marine intertidal sediment.</title>
        <authorList>
            <person name="Wang X.-L."/>
            <person name="Du Z.-J."/>
        </authorList>
    </citation>
    <scope>NUCLEOTIDE SEQUENCE [LARGE SCALE GENOMIC DNA]</scope>
    <source>
        <strain evidence="2 3">AM505</strain>
    </source>
</reference>
<proteinExistence type="predicted"/>
<protein>
    <submittedName>
        <fullName evidence="2">Rrf2 family transcriptional regulator</fullName>
    </submittedName>
</protein>
<dbReference type="Gene3D" id="1.10.10.10">
    <property type="entry name" value="Winged helix-like DNA-binding domain superfamily/Winged helix DNA-binding domain"/>
    <property type="match status" value="1"/>
</dbReference>
<dbReference type="Pfam" id="PF02082">
    <property type="entry name" value="Rrf2"/>
    <property type="match status" value="1"/>
</dbReference>
<evidence type="ECO:0000313" key="2">
    <source>
        <dbReference type="EMBL" id="PVH30391.1"/>
    </source>
</evidence>
<keyword evidence="3" id="KW-1185">Reference proteome</keyword>
<dbReference type="InterPro" id="IPR036388">
    <property type="entry name" value="WH-like_DNA-bd_sf"/>
</dbReference>
<accession>A0A2T8HYB6</accession>